<dbReference type="RefSeq" id="WP_126799369.1">
    <property type="nucleotide sequence ID" value="NZ_PIPO01000004.1"/>
</dbReference>
<evidence type="ECO:0000313" key="2">
    <source>
        <dbReference type="EMBL" id="RUO32607.1"/>
    </source>
</evidence>
<name>A0A432WFW8_9GAMM</name>
<dbReference type="Proteomes" id="UP000287823">
    <property type="component" value="Unassembled WGS sequence"/>
</dbReference>
<feature type="signal peptide" evidence="1">
    <location>
        <begin position="1"/>
        <end position="21"/>
    </location>
</feature>
<gene>
    <name evidence="2" type="ORF">CWE14_10740</name>
</gene>
<accession>A0A432WFW8</accession>
<dbReference type="AlphaFoldDB" id="A0A432WFW8"/>
<evidence type="ECO:0008006" key="4">
    <source>
        <dbReference type="Google" id="ProtNLM"/>
    </source>
</evidence>
<evidence type="ECO:0000256" key="1">
    <source>
        <dbReference type="SAM" id="SignalP"/>
    </source>
</evidence>
<reference evidence="2 3" key="1">
    <citation type="journal article" date="2011" name="Front. Microbiol.">
        <title>Genomic signatures of strain selection and enhancement in Bacillus atrophaeus var. globigii, a historical biowarfare simulant.</title>
        <authorList>
            <person name="Gibbons H.S."/>
            <person name="Broomall S.M."/>
            <person name="McNew L.A."/>
            <person name="Daligault H."/>
            <person name="Chapman C."/>
            <person name="Bruce D."/>
            <person name="Karavis M."/>
            <person name="Krepps M."/>
            <person name="McGregor P.A."/>
            <person name="Hong C."/>
            <person name="Park K.H."/>
            <person name="Akmal A."/>
            <person name="Feldman A."/>
            <person name="Lin J.S."/>
            <person name="Chang W.E."/>
            <person name="Higgs B.W."/>
            <person name="Demirev P."/>
            <person name="Lindquist J."/>
            <person name="Liem A."/>
            <person name="Fochler E."/>
            <person name="Read T.D."/>
            <person name="Tapia R."/>
            <person name="Johnson S."/>
            <person name="Bishop-Lilly K.A."/>
            <person name="Detter C."/>
            <person name="Han C."/>
            <person name="Sozhamannan S."/>
            <person name="Rosenzweig C.N."/>
            <person name="Skowronski E.W."/>
        </authorList>
    </citation>
    <scope>NUCLEOTIDE SEQUENCE [LARGE SCALE GENOMIC DNA]</scope>
    <source>
        <strain evidence="2 3">Y4G10-17</strain>
    </source>
</reference>
<keyword evidence="3" id="KW-1185">Reference proteome</keyword>
<proteinExistence type="predicted"/>
<dbReference type="EMBL" id="PIPO01000004">
    <property type="protein sequence ID" value="RUO32607.1"/>
    <property type="molecule type" value="Genomic_DNA"/>
</dbReference>
<organism evidence="2 3">
    <name type="scientific">Aliidiomarina soli</name>
    <dbReference type="NCBI Taxonomy" id="1928574"/>
    <lineage>
        <taxon>Bacteria</taxon>
        <taxon>Pseudomonadati</taxon>
        <taxon>Pseudomonadota</taxon>
        <taxon>Gammaproteobacteria</taxon>
        <taxon>Alteromonadales</taxon>
        <taxon>Idiomarinaceae</taxon>
        <taxon>Aliidiomarina</taxon>
    </lineage>
</organism>
<comment type="caution">
    <text evidence="2">The sequence shown here is derived from an EMBL/GenBank/DDBJ whole genome shotgun (WGS) entry which is preliminary data.</text>
</comment>
<evidence type="ECO:0000313" key="3">
    <source>
        <dbReference type="Proteomes" id="UP000287823"/>
    </source>
</evidence>
<keyword evidence="1" id="KW-0732">Signal</keyword>
<protein>
    <recommendedName>
        <fullName evidence="4">Spore coat protein U domain-containing protein</fullName>
    </recommendedName>
</protein>
<feature type="chain" id="PRO_5019374833" description="Spore coat protein U domain-containing protein" evidence="1">
    <location>
        <begin position="22"/>
        <end position="156"/>
    </location>
</feature>
<sequence>MKKLATLLSLAAALATTGAMANTSDILNVQGTIDEYCELQVTPQAGFDFDNQWHVVGQIGVSCNNGAGSANVTYEAQSNGFVHTNGVDFISYEARNLGSIPSGPVTIPPNGGPHTISQPAGAAPAFANTDLEYRGITSGAELAGDYTAVMEITVSP</sequence>